<evidence type="ECO:0000313" key="7">
    <source>
        <dbReference type="EMBL" id="MFC4788180.1"/>
    </source>
</evidence>
<evidence type="ECO:0000313" key="8">
    <source>
        <dbReference type="Proteomes" id="UP001596001"/>
    </source>
</evidence>
<gene>
    <name evidence="7" type="ORF">ACFO6X_04165</name>
</gene>
<comment type="similarity">
    <text evidence="2">Belongs to the nitroreductase family.</text>
</comment>
<dbReference type="CDD" id="cd02136">
    <property type="entry name" value="PnbA_NfnB-like"/>
    <property type="match status" value="1"/>
</dbReference>
<accession>A0ABV9QEQ0</accession>
<dbReference type="Pfam" id="PF00881">
    <property type="entry name" value="Nitroreductase"/>
    <property type="match status" value="1"/>
</dbReference>
<dbReference type="PANTHER" id="PTHR43673">
    <property type="entry name" value="NAD(P)H NITROREDUCTASE YDGI-RELATED"/>
    <property type="match status" value="1"/>
</dbReference>
<protein>
    <submittedName>
        <fullName evidence="7">Nitroreductase</fullName>
    </submittedName>
</protein>
<sequence length="222" mass="24769">MNTYERLVRDRHSVRAFLPNPIPLATVQHIMTTARWAPSGANLQPGHFWYLQGERRAHLSHALCAAFRAGVREQEEYDYFPQPMPMHLRKRQVSAAQALYGALGVERGDTQARAAQFEQNYRFFDAPVALVVTIHRDFGSGGFMDLGMCLHSVMLAAQAQGLATCAIGALASYPQLIKECLGLADDQIAVCGLAMGQEDTQHRINQTRTQRLDMADYFSVLC</sequence>
<evidence type="ECO:0000259" key="6">
    <source>
        <dbReference type="Pfam" id="PF00881"/>
    </source>
</evidence>
<dbReference type="EMBL" id="JBHSHJ010000002">
    <property type="protein sequence ID" value="MFC4788180.1"/>
    <property type="molecule type" value="Genomic_DNA"/>
</dbReference>
<dbReference type="InterPro" id="IPR029479">
    <property type="entry name" value="Nitroreductase"/>
</dbReference>
<name>A0ABV9QEQ0_9BURK</name>
<evidence type="ECO:0000256" key="2">
    <source>
        <dbReference type="ARBA" id="ARBA00007118"/>
    </source>
</evidence>
<evidence type="ECO:0000256" key="4">
    <source>
        <dbReference type="ARBA" id="ARBA00022643"/>
    </source>
</evidence>
<reference evidence="8" key="1">
    <citation type="journal article" date="2019" name="Int. J. Syst. Evol. Microbiol.">
        <title>The Global Catalogue of Microorganisms (GCM) 10K type strain sequencing project: providing services to taxonomists for standard genome sequencing and annotation.</title>
        <authorList>
            <consortium name="The Broad Institute Genomics Platform"/>
            <consortium name="The Broad Institute Genome Sequencing Center for Infectious Disease"/>
            <person name="Wu L."/>
            <person name="Ma J."/>
        </authorList>
    </citation>
    <scope>NUCLEOTIDE SEQUENCE [LARGE SCALE GENOMIC DNA]</scope>
    <source>
        <strain evidence="8">CCUG 49452</strain>
    </source>
</reference>
<evidence type="ECO:0000256" key="3">
    <source>
        <dbReference type="ARBA" id="ARBA00022630"/>
    </source>
</evidence>
<dbReference type="InterPro" id="IPR000415">
    <property type="entry name" value="Nitroreductase-like"/>
</dbReference>
<comment type="caution">
    <text evidence="7">The sequence shown here is derived from an EMBL/GenBank/DDBJ whole genome shotgun (WGS) entry which is preliminary data.</text>
</comment>
<feature type="domain" description="Nitroreductase" evidence="6">
    <location>
        <begin position="8"/>
        <end position="196"/>
    </location>
</feature>
<comment type="cofactor">
    <cofactor evidence="1">
        <name>FMN</name>
        <dbReference type="ChEBI" id="CHEBI:58210"/>
    </cofactor>
</comment>
<dbReference type="SUPFAM" id="SSF55469">
    <property type="entry name" value="FMN-dependent nitroreductase-like"/>
    <property type="match status" value="1"/>
</dbReference>
<dbReference type="Proteomes" id="UP001596001">
    <property type="component" value="Unassembled WGS sequence"/>
</dbReference>
<dbReference type="Gene3D" id="3.40.109.10">
    <property type="entry name" value="NADH Oxidase"/>
    <property type="match status" value="1"/>
</dbReference>
<evidence type="ECO:0000256" key="1">
    <source>
        <dbReference type="ARBA" id="ARBA00001917"/>
    </source>
</evidence>
<keyword evidence="4" id="KW-0288">FMN</keyword>
<dbReference type="PANTHER" id="PTHR43673:SF2">
    <property type="entry name" value="NITROREDUCTASE"/>
    <property type="match status" value="1"/>
</dbReference>
<proteinExistence type="inferred from homology"/>
<dbReference type="RefSeq" id="WP_382430338.1">
    <property type="nucleotide sequence ID" value="NZ_JBHSHJ010000002.1"/>
</dbReference>
<keyword evidence="5" id="KW-0560">Oxidoreductase</keyword>
<keyword evidence="3" id="KW-0285">Flavoprotein</keyword>
<organism evidence="7 8">
    <name type="scientific">Giesbergeria sinuosa</name>
    <dbReference type="NCBI Taxonomy" id="80883"/>
    <lineage>
        <taxon>Bacteria</taxon>
        <taxon>Pseudomonadati</taxon>
        <taxon>Pseudomonadota</taxon>
        <taxon>Betaproteobacteria</taxon>
        <taxon>Burkholderiales</taxon>
        <taxon>Comamonadaceae</taxon>
        <taxon>Giesbergeria</taxon>
    </lineage>
</organism>
<evidence type="ECO:0000256" key="5">
    <source>
        <dbReference type="ARBA" id="ARBA00023002"/>
    </source>
</evidence>
<keyword evidence="8" id="KW-1185">Reference proteome</keyword>